<keyword evidence="4" id="KW-0443">Lipid metabolism</keyword>
<reference evidence="7 8" key="1">
    <citation type="journal article" date="2019" name="Int. J. Syst. Evol. Microbiol.">
        <title>The Global Catalogue of Microorganisms (GCM) 10K type strain sequencing project: providing services to taxonomists for standard genome sequencing and annotation.</title>
        <authorList>
            <consortium name="The Broad Institute Genomics Platform"/>
            <consortium name="The Broad Institute Genome Sequencing Center for Infectious Disease"/>
            <person name="Wu L."/>
            <person name="Ma J."/>
        </authorList>
    </citation>
    <scope>NUCLEOTIDE SEQUENCE [LARGE SCALE GENOMIC DNA]</scope>
    <source>
        <strain evidence="7 8">JCM 13022</strain>
    </source>
</reference>
<evidence type="ECO:0000256" key="4">
    <source>
        <dbReference type="ARBA" id="ARBA00023098"/>
    </source>
</evidence>
<evidence type="ECO:0000313" key="8">
    <source>
        <dbReference type="Proteomes" id="UP001500467"/>
    </source>
</evidence>
<feature type="region of interest" description="Disordered" evidence="6">
    <location>
        <begin position="49"/>
        <end position="93"/>
    </location>
</feature>
<sequence>MPVLSTAATRTYTARIADTRDEIRAAQRLRAAVFAGELGADLTAAHTGESQLRDANTPSNPQHGSRDPQHGPRNPQHGATNTGHAGPGAGHATLDADAFDELCDHLIVTHEPTGELVGTYRILPPHRSSVPYSATEFDLGDLEPLAGEIAEAGRSCVAPAHRNGSVITLMWSTLARYTLLAGHRYLGGCASVPLADGGHAAATAWHLAATRHASPAEYRVRPHRPWLPPHRVERPRYADLPPLLRGYLRLGAWVCGPPAHDPDFDVADFYVLLRLADVDDRYLRYLLGDDR</sequence>
<dbReference type="InterPro" id="IPR052351">
    <property type="entry name" value="Ornithine_N-alpha-AT"/>
</dbReference>
<dbReference type="PANTHER" id="PTHR37323">
    <property type="entry name" value="GCN5-RELATED N-ACETYLTRANSFERASE"/>
    <property type="match status" value="1"/>
</dbReference>
<keyword evidence="8" id="KW-1185">Reference proteome</keyword>
<dbReference type="Gene3D" id="3.40.630.30">
    <property type="match status" value="1"/>
</dbReference>
<dbReference type="SUPFAM" id="SSF55729">
    <property type="entry name" value="Acyl-CoA N-acyltransferases (Nat)"/>
    <property type="match status" value="1"/>
</dbReference>
<keyword evidence="5" id="KW-0012">Acyltransferase</keyword>
<dbReference type="Pfam" id="PF13444">
    <property type="entry name" value="Acetyltransf_5"/>
    <property type="match status" value="1"/>
</dbReference>
<dbReference type="PANTHER" id="PTHR37323:SF1">
    <property type="entry name" value="L-ORNITHINE N(ALPHA)-ACYLTRANSFERASE"/>
    <property type="match status" value="1"/>
</dbReference>
<comment type="pathway">
    <text evidence="1">Lipid metabolism.</text>
</comment>
<evidence type="ECO:0000256" key="3">
    <source>
        <dbReference type="ARBA" id="ARBA00022679"/>
    </source>
</evidence>
<accession>A0ABN1VD31</accession>
<dbReference type="RefSeq" id="WP_253858303.1">
    <property type="nucleotide sequence ID" value="NZ_BAAALM010000008.1"/>
</dbReference>
<dbReference type="EMBL" id="BAAALM010000008">
    <property type="protein sequence ID" value="GAA1206081.1"/>
    <property type="molecule type" value="Genomic_DNA"/>
</dbReference>
<evidence type="ECO:0000256" key="6">
    <source>
        <dbReference type="SAM" id="MobiDB-lite"/>
    </source>
</evidence>
<keyword evidence="3" id="KW-0808">Transferase</keyword>
<evidence type="ECO:0000256" key="2">
    <source>
        <dbReference type="ARBA" id="ARBA00022516"/>
    </source>
</evidence>
<keyword evidence="2" id="KW-0444">Lipid biosynthesis</keyword>
<evidence type="ECO:0000256" key="5">
    <source>
        <dbReference type="ARBA" id="ARBA00023315"/>
    </source>
</evidence>
<evidence type="ECO:0000313" key="7">
    <source>
        <dbReference type="EMBL" id="GAA1206081.1"/>
    </source>
</evidence>
<comment type="caution">
    <text evidence="7">The sequence shown here is derived from an EMBL/GenBank/DDBJ whole genome shotgun (WGS) entry which is preliminary data.</text>
</comment>
<evidence type="ECO:0000256" key="1">
    <source>
        <dbReference type="ARBA" id="ARBA00005189"/>
    </source>
</evidence>
<proteinExistence type="predicted"/>
<organism evidence="7 8">
    <name type="scientific">Prauserella alba</name>
    <dbReference type="NCBI Taxonomy" id="176898"/>
    <lineage>
        <taxon>Bacteria</taxon>
        <taxon>Bacillati</taxon>
        <taxon>Actinomycetota</taxon>
        <taxon>Actinomycetes</taxon>
        <taxon>Pseudonocardiales</taxon>
        <taxon>Pseudonocardiaceae</taxon>
        <taxon>Prauserella</taxon>
    </lineage>
</organism>
<feature type="compositionally biased region" description="Polar residues" evidence="6">
    <location>
        <begin position="49"/>
        <end position="63"/>
    </location>
</feature>
<protein>
    <submittedName>
        <fullName evidence="7">GNAT family N-acetyltransferase</fullName>
    </submittedName>
</protein>
<name>A0ABN1VD31_9PSEU</name>
<gene>
    <name evidence="7" type="ORF">GCM10009675_26420</name>
</gene>
<dbReference type="Proteomes" id="UP001500467">
    <property type="component" value="Unassembled WGS sequence"/>
</dbReference>
<dbReference type="InterPro" id="IPR016181">
    <property type="entry name" value="Acyl_CoA_acyltransferase"/>
</dbReference>